<comment type="subcellular location">
    <subcellularLocation>
        <location evidence="1">Cell membrane</location>
        <topology evidence="1">Multi-pass membrane protein</topology>
    </subcellularLocation>
</comment>
<gene>
    <name evidence="7" type="ORF">SE17_21695</name>
</gene>
<keyword evidence="7" id="KW-0378">Hydrolase</keyword>
<evidence type="ECO:0000313" key="8">
    <source>
        <dbReference type="Proteomes" id="UP000050509"/>
    </source>
</evidence>
<dbReference type="PANTHER" id="PTHR43394:SF1">
    <property type="entry name" value="ATP-BINDING CASSETTE SUB-FAMILY B MEMBER 10, MITOCHONDRIAL"/>
    <property type="match status" value="1"/>
</dbReference>
<dbReference type="Gene3D" id="1.20.1560.10">
    <property type="entry name" value="ABC transporter type 1, transmembrane domain"/>
    <property type="match status" value="1"/>
</dbReference>
<evidence type="ECO:0000256" key="1">
    <source>
        <dbReference type="ARBA" id="ARBA00004651"/>
    </source>
</evidence>
<feature type="transmembrane region" description="Helical" evidence="5">
    <location>
        <begin position="159"/>
        <end position="177"/>
    </location>
</feature>
<evidence type="ECO:0000256" key="4">
    <source>
        <dbReference type="ARBA" id="ARBA00023136"/>
    </source>
</evidence>
<dbReference type="Pfam" id="PF00664">
    <property type="entry name" value="ABC_membrane"/>
    <property type="match status" value="1"/>
</dbReference>
<dbReference type="GO" id="GO:0005524">
    <property type="term" value="F:ATP binding"/>
    <property type="evidence" value="ECO:0007669"/>
    <property type="project" value="InterPro"/>
</dbReference>
<dbReference type="SUPFAM" id="SSF90123">
    <property type="entry name" value="ABC transporter transmembrane region"/>
    <property type="match status" value="1"/>
</dbReference>
<feature type="non-terminal residue" evidence="7">
    <location>
        <position position="229"/>
    </location>
</feature>
<dbReference type="Proteomes" id="UP000050509">
    <property type="component" value="Unassembled WGS sequence"/>
</dbReference>
<dbReference type="InterPro" id="IPR011527">
    <property type="entry name" value="ABC1_TM_dom"/>
</dbReference>
<organism evidence="7 8">
    <name type="scientific">Kouleothrix aurantiaca</name>
    <dbReference type="NCBI Taxonomy" id="186479"/>
    <lineage>
        <taxon>Bacteria</taxon>
        <taxon>Bacillati</taxon>
        <taxon>Chloroflexota</taxon>
        <taxon>Chloroflexia</taxon>
        <taxon>Chloroflexales</taxon>
        <taxon>Roseiflexineae</taxon>
        <taxon>Roseiflexaceae</taxon>
        <taxon>Kouleothrix</taxon>
    </lineage>
</organism>
<reference evidence="7 8" key="1">
    <citation type="submission" date="2015-09" db="EMBL/GenBank/DDBJ databases">
        <title>Draft genome sequence of Kouleothrix aurantiaca JCM 19913.</title>
        <authorList>
            <person name="Hemp J."/>
        </authorList>
    </citation>
    <scope>NUCLEOTIDE SEQUENCE [LARGE SCALE GENOMIC DNA]</scope>
    <source>
        <strain evidence="7 8">COM-B</strain>
    </source>
</reference>
<dbReference type="GO" id="GO:0005886">
    <property type="term" value="C:plasma membrane"/>
    <property type="evidence" value="ECO:0007669"/>
    <property type="project" value="UniProtKB-SubCell"/>
</dbReference>
<dbReference type="AlphaFoldDB" id="A0A0P9DEG3"/>
<dbReference type="InterPro" id="IPR039421">
    <property type="entry name" value="Type_1_exporter"/>
</dbReference>
<feature type="domain" description="ABC transmembrane type-1" evidence="6">
    <location>
        <begin position="20"/>
        <end position="229"/>
    </location>
</feature>
<protein>
    <submittedName>
        <fullName evidence="7">Helicase</fullName>
    </submittedName>
</protein>
<dbReference type="PANTHER" id="PTHR43394">
    <property type="entry name" value="ATP-DEPENDENT PERMEASE MDL1, MITOCHONDRIAL"/>
    <property type="match status" value="1"/>
</dbReference>
<evidence type="ECO:0000256" key="5">
    <source>
        <dbReference type="SAM" id="Phobius"/>
    </source>
</evidence>
<evidence type="ECO:0000256" key="2">
    <source>
        <dbReference type="ARBA" id="ARBA00022692"/>
    </source>
</evidence>
<feature type="transmembrane region" description="Helical" evidence="5">
    <location>
        <begin position="134"/>
        <end position="153"/>
    </location>
</feature>
<proteinExistence type="predicted"/>
<dbReference type="PROSITE" id="PS50929">
    <property type="entry name" value="ABC_TM1F"/>
    <property type="match status" value="1"/>
</dbReference>
<keyword evidence="7" id="KW-0547">Nucleotide-binding</keyword>
<comment type="caution">
    <text evidence="7">The sequence shown here is derived from an EMBL/GenBank/DDBJ whole genome shotgun (WGS) entry which is preliminary data.</text>
</comment>
<evidence type="ECO:0000313" key="7">
    <source>
        <dbReference type="EMBL" id="KPV51352.1"/>
    </source>
</evidence>
<evidence type="ECO:0000259" key="6">
    <source>
        <dbReference type="PROSITE" id="PS50929"/>
    </source>
</evidence>
<dbReference type="InterPro" id="IPR036640">
    <property type="entry name" value="ABC1_TM_sf"/>
</dbReference>
<keyword evidence="7" id="KW-0067">ATP-binding</keyword>
<keyword evidence="2 5" id="KW-0812">Transmembrane</keyword>
<feature type="transmembrane region" description="Helical" evidence="5">
    <location>
        <begin position="56"/>
        <end position="76"/>
    </location>
</feature>
<name>A0A0P9DEG3_9CHLR</name>
<keyword evidence="4 5" id="KW-0472">Membrane</keyword>
<dbReference type="EMBL" id="LJCR01000952">
    <property type="protein sequence ID" value="KPV51352.1"/>
    <property type="molecule type" value="Genomic_DNA"/>
</dbReference>
<keyword evidence="8" id="KW-1185">Reference proteome</keyword>
<dbReference type="GO" id="GO:0004386">
    <property type="term" value="F:helicase activity"/>
    <property type="evidence" value="ECO:0007669"/>
    <property type="project" value="UniProtKB-KW"/>
</dbReference>
<dbReference type="GO" id="GO:0015421">
    <property type="term" value="F:ABC-type oligopeptide transporter activity"/>
    <property type="evidence" value="ECO:0007669"/>
    <property type="project" value="TreeGrafter"/>
</dbReference>
<keyword evidence="7" id="KW-0347">Helicase</keyword>
<sequence>MNRYWQLLARYLRPQWPRMVLLALVLGGTIAVQVCTPLVAGRFIDRATSGGARRGLGTLALVTMGLALVAQGMAVAETYFAEHVSWSATNALRADLLAPVLGLDLRFHSARTPGELIQRVDGDVAALANFFSQFVVRVLGSLLLIVGIVALLLRDDWRLGLAMLALALIGALALYRLQGFAVPIMKSHRQSFAMLSGFWEERLLGTEDLRGIGALPFTMRRHAAPLGAH</sequence>
<feature type="transmembrane region" description="Helical" evidence="5">
    <location>
        <begin position="20"/>
        <end position="44"/>
    </location>
</feature>
<evidence type="ECO:0000256" key="3">
    <source>
        <dbReference type="ARBA" id="ARBA00022989"/>
    </source>
</evidence>
<keyword evidence="3 5" id="KW-1133">Transmembrane helix</keyword>
<accession>A0A0P9DEG3</accession>